<dbReference type="CDD" id="cd11386">
    <property type="entry name" value="MCP_signal"/>
    <property type="match status" value="1"/>
</dbReference>
<dbReference type="InterPro" id="IPR012292">
    <property type="entry name" value="Globin/Proto"/>
</dbReference>
<dbReference type="CDD" id="cd01068">
    <property type="entry name" value="globin_sensor"/>
    <property type="match status" value="1"/>
</dbReference>
<protein>
    <submittedName>
        <fullName evidence="7">Globin-coupled sensor protein</fullName>
    </submittedName>
</protein>
<dbReference type="SMART" id="SM00304">
    <property type="entry name" value="HAMP"/>
    <property type="match status" value="1"/>
</dbReference>
<dbReference type="GO" id="GO:0006935">
    <property type="term" value="P:chemotaxis"/>
    <property type="evidence" value="ECO:0007669"/>
    <property type="project" value="UniProtKB-KW"/>
</dbReference>
<dbReference type="PROSITE" id="PS50885">
    <property type="entry name" value="HAMP"/>
    <property type="match status" value="1"/>
</dbReference>
<evidence type="ECO:0000256" key="1">
    <source>
        <dbReference type="ARBA" id="ARBA00004370"/>
    </source>
</evidence>
<accession>A0A328BDG1</accession>
<dbReference type="EMBL" id="QFYS01000004">
    <property type="protein sequence ID" value="RAK65382.1"/>
    <property type="molecule type" value="Genomic_DNA"/>
</dbReference>
<keyword evidence="4" id="KW-0807">Transducer</keyword>
<dbReference type="SUPFAM" id="SSF46458">
    <property type="entry name" value="Globin-like"/>
    <property type="match status" value="1"/>
</dbReference>
<sequence>MSVADSLAERLEFMQLDNAARERIRAARGPVMDALPGALDAFYDQVRRTPETRRFFSSDAQFAGAKSRQIHHWELISTGQFDGRYVQGVTTVGEVHARIGLEPRWYIGGYALVLEKLLTSLIEARWPRRFGKAAPGGAAAAAEVGAIVKATLLDMDYAISVYLDAAEAARQKAEAEVLAAERATVAATVGAGLAALAEGDLTYRLPATMPAEYGKLRDDFNGAVAQLQEVLRLVAANVEGMHAGAGEISRAADDLSRRSEQQAATLEETAAALDEVTATVTRTAEGAAQANAAVAGARSDAEQSGVVVHEAVDAMTGIEGSAREIAQIIGVIDEIAFQTNLLALNAGVEAARAGDAGKGFAVVASEVRALAQRSAEAAKEIKALISASSAQVEQGVDLVGRAGEALQRIVGQVAQINGLVAEIAASAREQSTALAEVNTAMNQMDQMTQQNAAMVEESTAASHTLAQEAAELSSLIARFRIEEGRTAAPAPVRAAAAARQAPVRAMGGGGGQVVPFAAGASEWEDF</sequence>
<dbReference type="GO" id="GO:0016020">
    <property type="term" value="C:membrane"/>
    <property type="evidence" value="ECO:0007669"/>
    <property type="project" value="UniProtKB-SubCell"/>
</dbReference>
<dbReference type="Gene3D" id="1.10.490.10">
    <property type="entry name" value="Globins"/>
    <property type="match status" value="1"/>
</dbReference>
<feature type="domain" description="Methyl-accepting transducer" evidence="5">
    <location>
        <begin position="237"/>
        <end position="466"/>
    </location>
</feature>
<dbReference type="InterPro" id="IPR004089">
    <property type="entry name" value="MCPsignal_dom"/>
</dbReference>
<evidence type="ECO:0000256" key="3">
    <source>
        <dbReference type="ARBA" id="ARBA00029447"/>
    </source>
</evidence>
<dbReference type="InterPro" id="IPR044398">
    <property type="entry name" value="Globin-sensor_dom"/>
</dbReference>
<evidence type="ECO:0000256" key="4">
    <source>
        <dbReference type="PROSITE-ProRule" id="PRU00284"/>
    </source>
</evidence>
<dbReference type="GO" id="GO:0004888">
    <property type="term" value="F:transmembrane signaling receptor activity"/>
    <property type="evidence" value="ECO:0007669"/>
    <property type="project" value="InterPro"/>
</dbReference>
<gene>
    <name evidence="7" type="ORF">DJ019_10435</name>
</gene>
<reference evidence="7 8" key="1">
    <citation type="submission" date="2018-05" db="EMBL/GenBank/DDBJ databases">
        <authorList>
            <person name="Lanie J.A."/>
            <person name="Ng W.-L."/>
            <person name="Kazmierczak K.M."/>
            <person name="Andrzejewski T.M."/>
            <person name="Davidsen T.M."/>
            <person name="Wayne K.J."/>
            <person name="Tettelin H."/>
            <person name="Glass J.I."/>
            <person name="Rusch D."/>
            <person name="Podicherti R."/>
            <person name="Tsui H.-C.T."/>
            <person name="Winkler M.E."/>
        </authorList>
    </citation>
    <scope>NUCLEOTIDE SEQUENCE [LARGE SCALE GENOMIC DNA]</scope>
    <source>
        <strain evidence="7 8">BUT-10</strain>
    </source>
</reference>
<dbReference type="Proteomes" id="UP000249524">
    <property type="component" value="Unassembled WGS sequence"/>
</dbReference>
<dbReference type="RefSeq" id="WP_111275978.1">
    <property type="nucleotide sequence ID" value="NZ_QFYS01000004.1"/>
</dbReference>
<proteinExistence type="inferred from homology"/>
<evidence type="ECO:0000256" key="2">
    <source>
        <dbReference type="ARBA" id="ARBA00022500"/>
    </source>
</evidence>
<dbReference type="InterPro" id="IPR051310">
    <property type="entry name" value="MCP_chemotaxis"/>
</dbReference>
<feature type="domain" description="HAMP" evidence="6">
    <location>
        <begin position="189"/>
        <end position="232"/>
    </location>
</feature>
<evidence type="ECO:0000313" key="8">
    <source>
        <dbReference type="Proteomes" id="UP000249524"/>
    </source>
</evidence>
<dbReference type="PRINTS" id="PR00260">
    <property type="entry name" value="CHEMTRNSDUCR"/>
</dbReference>
<dbReference type="FunFam" id="1.10.287.950:FF:000001">
    <property type="entry name" value="Methyl-accepting chemotaxis sensory transducer"/>
    <property type="match status" value="1"/>
</dbReference>
<evidence type="ECO:0000313" key="7">
    <source>
        <dbReference type="EMBL" id="RAK65382.1"/>
    </source>
</evidence>
<evidence type="ECO:0000259" key="6">
    <source>
        <dbReference type="PROSITE" id="PS50885"/>
    </source>
</evidence>
<dbReference type="AlphaFoldDB" id="A0A328BDG1"/>
<dbReference type="PROSITE" id="PS50111">
    <property type="entry name" value="CHEMOTAXIS_TRANSDUC_2"/>
    <property type="match status" value="1"/>
</dbReference>
<dbReference type="Gene3D" id="1.10.287.950">
    <property type="entry name" value="Methyl-accepting chemotaxis protein"/>
    <property type="match status" value="1"/>
</dbReference>
<name>A0A328BDG1_9CAUL</name>
<dbReference type="PANTHER" id="PTHR43531:SF11">
    <property type="entry name" value="METHYL-ACCEPTING CHEMOTAXIS PROTEIN 3"/>
    <property type="match status" value="1"/>
</dbReference>
<dbReference type="PANTHER" id="PTHR43531">
    <property type="entry name" value="PROTEIN ICFG"/>
    <property type="match status" value="1"/>
</dbReference>
<dbReference type="OrthoDB" id="266313at2"/>
<comment type="similarity">
    <text evidence="3">Belongs to the methyl-accepting chemotaxis (MCP) protein family.</text>
</comment>
<dbReference type="InterPro" id="IPR009050">
    <property type="entry name" value="Globin-like_sf"/>
</dbReference>
<dbReference type="InterPro" id="IPR003660">
    <property type="entry name" value="HAMP_dom"/>
</dbReference>
<dbReference type="GO" id="GO:0020037">
    <property type="term" value="F:heme binding"/>
    <property type="evidence" value="ECO:0007669"/>
    <property type="project" value="InterPro"/>
</dbReference>
<dbReference type="InterPro" id="IPR039379">
    <property type="entry name" value="Protoglobin_sensor_dom"/>
</dbReference>
<organism evidence="7 8">
    <name type="scientific">Phenylobacterium kunshanense</name>
    <dbReference type="NCBI Taxonomy" id="1445034"/>
    <lineage>
        <taxon>Bacteria</taxon>
        <taxon>Pseudomonadati</taxon>
        <taxon>Pseudomonadota</taxon>
        <taxon>Alphaproteobacteria</taxon>
        <taxon>Caulobacterales</taxon>
        <taxon>Caulobacteraceae</taxon>
        <taxon>Phenylobacterium</taxon>
    </lineage>
</organism>
<comment type="caution">
    <text evidence="7">The sequence shown here is derived from an EMBL/GenBank/DDBJ whole genome shotgun (WGS) entry which is preliminary data.</text>
</comment>
<dbReference type="GO" id="GO:0007165">
    <property type="term" value="P:signal transduction"/>
    <property type="evidence" value="ECO:0007669"/>
    <property type="project" value="UniProtKB-KW"/>
</dbReference>
<dbReference type="Pfam" id="PF11563">
    <property type="entry name" value="Protoglobin"/>
    <property type="match status" value="1"/>
</dbReference>
<dbReference type="SMART" id="SM00283">
    <property type="entry name" value="MA"/>
    <property type="match status" value="1"/>
</dbReference>
<keyword evidence="2" id="KW-0145">Chemotaxis</keyword>
<dbReference type="SUPFAM" id="SSF58104">
    <property type="entry name" value="Methyl-accepting chemotaxis protein (MCP) signaling domain"/>
    <property type="match status" value="1"/>
</dbReference>
<comment type="subcellular location">
    <subcellularLocation>
        <location evidence="1">Membrane</location>
    </subcellularLocation>
</comment>
<keyword evidence="8" id="KW-1185">Reference proteome</keyword>
<dbReference type="InterPro" id="IPR004090">
    <property type="entry name" value="Chemotax_Me-accpt_rcpt"/>
</dbReference>
<evidence type="ECO:0000259" key="5">
    <source>
        <dbReference type="PROSITE" id="PS50111"/>
    </source>
</evidence>
<dbReference type="Pfam" id="PF00015">
    <property type="entry name" value="MCPsignal"/>
    <property type="match status" value="1"/>
</dbReference>
<dbReference type="GO" id="GO:0019825">
    <property type="term" value="F:oxygen binding"/>
    <property type="evidence" value="ECO:0007669"/>
    <property type="project" value="InterPro"/>
</dbReference>